<reference evidence="3" key="5">
    <citation type="submission" date="2015-06" db="UniProtKB">
        <authorList>
            <consortium name="EnsemblFungi"/>
        </authorList>
    </citation>
    <scope>IDENTIFICATION</scope>
    <source>
        <strain evidence="3">ATCC 64411</strain>
    </source>
</reference>
<reference evidence="4" key="2">
    <citation type="submission" date="2010-05" db="EMBL/GenBank/DDBJ databases">
        <title>The genome sequence of Magnaporthe poae strain ATCC 64411.</title>
        <authorList>
            <person name="Ma L.-J."/>
            <person name="Dead R."/>
            <person name="Young S."/>
            <person name="Zeng Q."/>
            <person name="Koehrsen M."/>
            <person name="Alvarado L."/>
            <person name="Berlin A."/>
            <person name="Chapman S.B."/>
            <person name="Chen Z."/>
            <person name="Freedman E."/>
            <person name="Gellesch M."/>
            <person name="Goldberg J."/>
            <person name="Griggs A."/>
            <person name="Gujja S."/>
            <person name="Heilman E.R."/>
            <person name="Heiman D."/>
            <person name="Hepburn T."/>
            <person name="Howarth C."/>
            <person name="Jen D."/>
            <person name="Larson L."/>
            <person name="Mehta T."/>
            <person name="Neiman D."/>
            <person name="Pearson M."/>
            <person name="Roberts A."/>
            <person name="Saif S."/>
            <person name="Shea T."/>
            <person name="Shenoy N."/>
            <person name="Sisk P."/>
            <person name="Stolte C."/>
            <person name="Sykes S."/>
            <person name="Walk T."/>
            <person name="White J."/>
            <person name="Yandava C."/>
            <person name="Haas B."/>
            <person name="Nusbaum C."/>
            <person name="Birren B."/>
        </authorList>
    </citation>
    <scope>NUCLEOTIDE SEQUENCE [LARGE SCALE GENOMIC DNA]</scope>
    <source>
        <strain evidence="4">ATCC 64411 / 73-15</strain>
    </source>
</reference>
<dbReference type="EMBL" id="ADBL01001496">
    <property type="status" value="NOT_ANNOTATED_CDS"/>
    <property type="molecule type" value="Genomic_DNA"/>
</dbReference>
<reference evidence="2" key="3">
    <citation type="submission" date="2011-03" db="EMBL/GenBank/DDBJ databases">
        <title>Annotation of Magnaporthe poae ATCC 64411.</title>
        <authorList>
            <person name="Ma L.-J."/>
            <person name="Dead R."/>
            <person name="Young S.K."/>
            <person name="Zeng Q."/>
            <person name="Gargeya S."/>
            <person name="Fitzgerald M."/>
            <person name="Haas B."/>
            <person name="Abouelleil A."/>
            <person name="Alvarado L."/>
            <person name="Arachchi H.M."/>
            <person name="Berlin A."/>
            <person name="Brown A."/>
            <person name="Chapman S.B."/>
            <person name="Chen Z."/>
            <person name="Dunbar C."/>
            <person name="Freedman E."/>
            <person name="Gearin G."/>
            <person name="Gellesch M."/>
            <person name="Goldberg J."/>
            <person name="Griggs A."/>
            <person name="Gujja S."/>
            <person name="Heiman D."/>
            <person name="Howarth C."/>
            <person name="Larson L."/>
            <person name="Lui A."/>
            <person name="MacDonald P.J.P."/>
            <person name="Mehta T."/>
            <person name="Montmayeur A."/>
            <person name="Murphy C."/>
            <person name="Neiman D."/>
            <person name="Pearson M."/>
            <person name="Priest M."/>
            <person name="Roberts A."/>
            <person name="Saif S."/>
            <person name="Shea T."/>
            <person name="Shenoy N."/>
            <person name="Sisk P."/>
            <person name="Stolte C."/>
            <person name="Sykes S."/>
            <person name="Yandava C."/>
            <person name="Wortman J."/>
            <person name="Nusbaum C."/>
            <person name="Birren B."/>
        </authorList>
    </citation>
    <scope>NUCLEOTIDE SEQUENCE</scope>
    <source>
        <strain evidence="2">ATCC 64411</strain>
    </source>
</reference>
<evidence type="ECO:0000313" key="4">
    <source>
        <dbReference type="Proteomes" id="UP000011715"/>
    </source>
</evidence>
<organism evidence="3 4">
    <name type="scientific">Magnaporthiopsis poae (strain ATCC 64411 / 73-15)</name>
    <name type="common">Kentucky bluegrass fungus</name>
    <name type="synonym">Magnaporthe poae</name>
    <dbReference type="NCBI Taxonomy" id="644358"/>
    <lineage>
        <taxon>Eukaryota</taxon>
        <taxon>Fungi</taxon>
        <taxon>Dikarya</taxon>
        <taxon>Ascomycota</taxon>
        <taxon>Pezizomycotina</taxon>
        <taxon>Sordariomycetes</taxon>
        <taxon>Sordariomycetidae</taxon>
        <taxon>Magnaporthales</taxon>
        <taxon>Magnaporthaceae</taxon>
        <taxon>Magnaporthiopsis</taxon>
    </lineage>
</organism>
<reference evidence="2" key="1">
    <citation type="submission" date="2010-05" db="EMBL/GenBank/DDBJ databases">
        <title>The Genome Sequence of Magnaporthe poae strain ATCC 64411.</title>
        <authorList>
            <consortium name="The Broad Institute Genome Sequencing Platform"/>
            <consortium name="Broad Institute Genome Sequencing Center for Infectious Disease"/>
            <person name="Ma L.-J."/>
            <person name="Dead R."/>
            <person name="Young S."/>
            <person name="Zeng Q."/>
            <person name="Koehrsen M."/>
            <person name="Alvarado L."/>
            <person name="Berlin A."/>
            <person name="Chapman S.B."/>
            <person name="Chen Z."/>
            <person name="Freedman E."/>
            <person name="Gellesch M."/>
            <person name="Goldberg J."/>
            <person name="Griggs A."/>
            <person name="Gujja S."/>
            <person name="Heilman E.R."/>
            <person name="Heiman D."/>
            <person name="Hepburn T."/>
            <person name="Howarth C."/>
            <person name="Jen D."/>
            <person name="Larson L."/>
            <person name="Mehta T."/>
            <person name="Neiman D."/>
            <person name="Pearson M."/>
            <person name="Roberts A."/>
            <person name="Saif S."/>
            <person name="Shea T."/>
            <person name="Shenoy N."/>
            <person name="Sisk P."/>
            <person name="Stolte C."/>
            <person name="Sykes S."/>
            <person name="Walk T."/>
            <person name="White J."/>
            <person name="Yandava C."/>
            <person name="Haas B."/>
            <person name="Nusbaum C."/>
            <person name="Birren B."/>
        </authorList>
    </citation>
    <scope>NUCLEOTIDE SEQUENCE</scope>
    <source>
        <strain evidence="2">ATCC 64411</strain>
    </source>
</reference>
<dbReference type="Pfam" id="PF13279">
    <property type="entry name" value="4HBT_2"/>
    <property type="match status" value="1"/>
</dbReference>
<dbReference type="VEuPathDB" id="FungiDB:MAPG_06233"/>
<comment type="similarity">
    <text evidence="1">Belongs to the lcsJ thioesterase family.</text>
</comment>
<accession>A0A0C4E1H3</accession>
<proteinExistence type="inferred from homology"/>
<evidence type="ECO:0000313" key="2">
    <source>
        <dbReference type="EMBL" id="KLU87232.1"/>
    </source>
</evidence>
<protein>
    <recommendedName>
        <fullName evidence="5">Capsule polysaccharide biosynthesis protein</fullName>
    </recommendedName>
</protein>
<evidence type="ECO:0008006" key="5">
    <source>
        <dbReference type="Google" id="ProtNLM"/>
    </source>
</evidence>
<dbReference type="EnsemblFungi" id="MAPG_06233T0">
    <property type="protein sequence ID" value="MAPG_06233T0"/>
    <property type="gene ID" value="MAPG_06233"/>
</dbReference>
<dbReference type="InterPro" id="IPR029069">
    <property type="entry name" value="HotDog_dom_sf"/>
</dbReference>
<dbReference type="OMA" id="NMHKSNA"/>
<dbReference type="InterPro" id="IPR051490">
    <property type="entry name" value="THEM6_lcsJ_thioesterase"/>
</dbReference>
<dbReference type="OrthoDB" id="265761at2759"/>
<dbReference type="EMBL" id="GL876970">
    <property type="protein sequence ID" value="KLU87232.1"/>
    <property type="molecule type" value="Genomic_DNA"/>
</dbReference>
<evidence type="ECO:0000313" key="3">
    <source>
        <dbReference type="EnsemblFungi" id="MAPG_06233T0"/>
    </source>
</evidence>
<dbReference type="Proteomes" id="UP000011715">
    <property type="component" value="Unassembled WGS sequence"/>
</dbReference>
<gene>
    <name evidence="2" type="ORF">MAPG_06233</name>
</gene>
<name>A0A0C4E1H3_MAGP6</name>
<dbReference type="AlphaFoldDB" id="A0A0C4E1H3"/>
<keyword evidence="4" id="KW-1185">Reference proteome</keyword>
<dbReference type="eggNOG" id="KOG4366">
    <property type="taxonomic scope" value="Eukaryota"/>
</dbReference>
<evidence type="ECO:0000256" key="1">
    <source>
        <dbReference type="ARBA" id="ARBA00038476"/>
    </source>
</evidence>
<sequence>MAVGSAGLLVPVFAPLTALTLAYTGHQLTKLQWASILHAFFTGPGRVSRILLLVFLVMNRKNLPFAWTTRVLGSLFRHVAIRRSPGPPRVLYHYCVTTTHAPLLETDYNFHKSNSTYFSDLDVSRSHLLMHLFAQGMERVTKNAAYKVVKDKDGNLIKGGFGIGLGSVFCSFKREIAPYSKYEMWSRILCFDRKWVYILTHFVDAGKVRPTSWDGKGLFRGVGKVRSAGGNKPAGESAGDANGKSVDPSIATTPDFQKHIFATAVTKYVFKLGRFTVHPAIVIGESGLLPERPGGWRSGDSETGTPEDLSGFEAELASAALNDDATWDWRRTEWERRKGMAFAEHFAALDGMHALFDGGDDGALGHFTPA</sequence>
<dbReference type="SUPFAM" id="SSF54637">
    <property type="entry name" value="Thioesterase/thiol ester dehydrase-isomerase"/>
    <property type="match status" value="1"/>
</dbReference>
<dbReference type="PANTHER" id="PTHR12475">
    <property type="match status" value="1"/>
</dbReference>
<dbReference type="PANTHER" id="PTHR12475:SF4">
    <property type="entry name" value="PROTEIN THEM6"/>
    <property type="match status" value="1"/>
</dbReference>
<reference evidence="3" key="4">
    <citation type="journal article" date="2015" name="G3 (Bethesda)">
        <title>Genome sequences of three phytopathogenic species of the Magnaporthaceae family of fungi.</title>
        <authorList>
            <person name="Okagaki L.H."/>
            <person name="Nunes C.C."/>
            <person name="Sailsbery J."/>
            <person name="Clay B."/>
            <person name="Brown D."/>
            <person name="John T."/>
            <person name="Oh Y."/>
            <person name="Young N."/>
            <person name="Fitzgerald M."/>
            <person name="Haas B.J."/>
            <person name="Zeng Q."/>
            <person name="Young S."/>
            <person name="Adiconis X."/>
            <person name="Fan L."/>
            <person name="Levin J.Z."/>
            <person name="Mitchell T.K."/>
            <person name="Okubara P.A."/>
            <person name="Farman M.L."/>
            <person name="Kohn L.M."/>
            <person name="Birren B."/>
            <person name="Ma L.-J."/>
            <person name="Dean R.A."/>
        </authorList>
    </citation>
    <scope>NUCLEOTIDE SEQUENCE</scope>
    <source>
        <strain evidence="3">ATCC 64411 / 73-15</strain>
    </source>
</reference>